<dbReference type="Proteomes" id="UP001060085">
    <property type="component" value="Linkage Group LG06"/>
</dbReference>
<reference evidence="2" key="1">
    <citation type="journal article" date="2023" name="Nat. Plants">
        <title>Single-cell RNA sequencing provides a high-resolution roadmap for understanding the multicellular compartmentation of specialized metabolism.</title>
        <authorList>
            <person name="Sun S."/>
            <person name="Shen X."/>
            <person name="Li Y."/>
            <person name="Li Y."/>
            <person name="Wang S."/>
            <person name="Li R."/>
            <person name="Zhang H."/>
            <person name="Shen G."/>
            <person name="Guo B."/>
            <person name="Wei J."/>
            <person name="Xu J."/>
            <person name="St-Pierre B."/>
            <person name="Chen S."/>
            <person name="Sun C."/>
        </authorList>
    </citation>
    <scope>NUCLEOTIDE SEQUENCE [LARGE SCALE GENOMIC DNA]</scope>
</reference>
<keyword evidence="2" id="KW-1185">Reference proteome</keyword>
<organism evidence="1 2">
    <name type="scientific">Catharanthus roseus</name>
    <name type="common">Madagascar periwinkle</name>
    <name type="synonym">Vinca rosea</name>
    <dbReference type="NCBI Taxonomy" id="4058"/>
    <lineage>
        <taxon>Eukaryota</taxon>
        <taxon>Viridiplantae</taxon>
        <taxon>Streptophyta</taxon>
        <taxon>Embryophyta</taxon>
        <taxon>Tracheophyta</taxon>
        <taxon>Spermatophyta</taxon>
        <taxon>Magnoliopsida</taxon>
        <taxon>eudicotyledons</taxon>
        <taxon>Gunneridae</taxon>
        <taxon>Pentapetalae</taxon>
        <taxon>asterids</taxon>
        <taxon>lamiids</taxon>
        <taxon>Gentianales</taxon>
        <taxon>Apocynaceae</taxon>
        <taxon>Rauvolfioideae</taxon>
        <taxon>Vinceae</taxon>
        <taxon>Catharanthinae</taxon>
        <taxon>Catharanthus</taxon>
    </lineage>
</organism>
<proteinExistence type="predicted"/>
<evidence type="ECO:0000313" key="1">
    <source>
        <dbReference type="EMBL" id="KAI5656590.1"/>
    </source>
</evidence>
<name>A0ACC0A6S7_CATRO</name>
<evidence type="ECO:0000313" key="2">
    <source>
        <dbReference type="Proteomes" id="UP001060085"/>
    </source>
</evidence>
<dbReference type="EMBL" id="CM044706">
    <property type="protein sequence ID" value="KAI5656590.1"/>
    <property type="molecule type" value="Genomic_DNA"/>
</dbReference>
<gene>
    <name evidence="1" type="ORF">M9H77_25383</name>
</gene>
<sequence>MENLLILVSFYSLALISFAAQLDQSNIQTYIVHVEPAPPNGHTLLANSKDIDSAWYRSFLPTTIASSRDNKSPLIYSYHNVFKGFAARLSADQVKEMEKKEGFISAKPEQVMYLHTTHSPNFLGLQQNFGFWKASNYGRGVIIGLLDTGVNPNHPSFSDEGMPPPPAKWKGRCDFNFTACNNKLIGARYFSSARGTPLDEMGHGTHTASTAAGNFVTGANVFGNANGTASGIAPLAHLAMYKVCATAYCSESDMLAVMDAAIEDGVDVISISLGSLNSNTFYDDNIAMGAFSAIEKGIFVSCSAGNSGPNEGSLSNEAPWVLTVGASTIDRRIRATVVLGNNEELHGESVFQPIGGFPLTQLPIALPGYQHGSSFCDESLSKINVRGKIVVCAIGGGLPNEEKVQAVKRAGGVAMILVNNIYMGETIITEALNFPVTHLNFEDGERIVNYVFNNASNISTASIKFSGTIIGDVRAPAVAAFSSRGPNLRSPGILKPDIIGPGVNILAAWPFSVENKKNVTKSTFNIISGTSMSCPHLSGVAALLKSSHPDWSPAAIKSSIITTANVVNLENKQFQDDYANRPATIFATGSGHVNPSKANDPGLVYDILPEDYVPYLCGLNYTNKQVEMILHRQVNCSDIIPEAQLNYPSFSIILKSTTPQTYSRTITNVGEVSETYKLQVVSPAGINVTVEPSTLSFIKLNQKLSYKVTFHRLDNSSNDTYVQGSVIWNSDKHLVRTPIAINLV</sequence>
<comment type="caution">
    <text evidence="1">The sequence shown here is derived from an EMBL/GenBank/DDBJ whole genome shotgun (WGS) entry which is preliminary data.</text>
</comment>
<accession>A0ACC0A6S7</accession>
<protein>
    <submittedName>
        <fullName evidence="1">Uncharacterized protein</fullName>
    </submittedName>
</protein>